<feature type="compositionally biased region" description="Polar residues" evidence="1">
    <location>
        <begin position="412"/>
        <end position="422"/>
    </location>
</feature>
<accession>A0A4C1VRS4</accession>
<evidence type="ECO:0000256" key="1">
    <source>
        <dbReference type="SAM" id="MobiDB-lite"/>
    </source>
</evidence>
<evidence type="ECO:0000313" key="2">
    <source>
        <dbReference type="EMBL" id="GBP41092.1"/>
    </source>
</evidence>
<sequence length="1315" mass="148179">MDDKKVNAHFEPQSKINKIKDSTEIFVLSPLFLQNLGISFKDITQETSSTGKKKDDQHIGVRSKVLEDEELEHLLDETLMSNSRRVGKIIGNESTSSFKTPKEPGNDPKARILGAILVEAKIARKTKKERIFTSHCDWGDMYHCNVMFMFVVDVNVENKQQVNSSDDLPVSNKIQQDETSIAETANLMKNSVFMSPTFVPQDNNENLIEIVKSEENGKPNNLTSNEETISEINFLEDATVQSAAQIVSSDALNENCLYKKSIDSTQVLTESALGLREIHNISPLRDAGPSILKSNVLADTTALCGAQITSSDGVNSEKDIDNTQLLAECTLVSRINDNISPLRNTGPNDYVCKNSILNEQNTLILSIPNDMAISCESHIKEYNSQNQDSNFLGQNVEIGKIQIVTDISHQEASASVRSNENEQGSDKKNDSFEQQASYSDNITTEYIEILNVNKDSDLISDDLIELNELISINNNNIVNSVPENRTMNECVGISMLIETDFMDFECIDSLHSSDTSLQNVKNDRNHHILEKPNKMDVIEQKQFLHENEDVHKRNQNDVSAPPSHLKTTNDMDKNIEGAQYSFTNDATEDNVILSLHQIEEHRHLSDLSINDDQSMPRIKLCQFTKTCHTHCNKEDDVPNVTEEVNTTEFVDNSETMVFVPAVAKNVDNRNIESISVMDVDIQESVQLPKSSLLMDAHENSVNCDISKTEIYVANLNLDQNLSVCQDQECLSEVSTASNVKSKIQAKKHKAILCDKLKNSKSKMQETKKHRRDYSKCEAENVNALTPTYKNQFSLTGNISDAVTNVNLIASYLKKITQIHSQGQNFKSLKNSKKISKVSVQGVEKPGGSNELLLEQENDFQLNTNLSIKKTYNKKNVLSKQSLAIRPIVNKICDETLCHNNYSLDYVEKPVSVNVTMGFCVCVDYGHLFYDNNYVDLEHLHYQNKFSDDSNITNQGSFNFNFNMSLSDEISEAMKDVTETPDIHINSICWKTIEESIEQNECITDEKNQIKDNNILTLGNKYIEKTVSNANILENDNVKTMDNLKMADSDNLFQHKCCFDPKVRNRSGFDFDANDFLPIVRKSLVSSDNLVTKKDSTMYGMKTSDATEIQKLTMQSENLLTLSSSAKVDNSMDEKIQNEDIVNVALPMAVPSKRSLNHLMNANDENDSKLSQVSDVTNETRDLSSNQDYLIMEDIDNSKSVNESTLSKVDDKVIEIKQTFVCGVCEEFVKNTEWVNHIQAQHDYLAWKKECEPAGALPRRRDRARARRADGAVTGVYHRNERKRNITVSARCTLRGTPHTHTRAEPDTTERGSKEY</sequence>
<name>A0A4C1VRS4_EUMVA</name>
<protein>
    <submittedName>
        <fullName evidence="2">Uncharacterized protein</fullName>
    </submittedName>
</protein>
<gene>
    <name evidence="2" type="ORF">EVAR_32545_1</name>
</gene>
<organism evidence="2 3">
    <name type="scientific">Eumeta variegata</name>
    <name type="common">Bagworm moth</name>
    <name type="synonym">Eumeta japonica</name>
    <dbReference type="NCBI Taxonomy" id="151549"/>
    <lineage>
        <taxon>Eukaryota</taxon>
        <taxon>Metazoa</taxon>
        <taxon>Ecdysozoa</taxon>
        <taxon>Arthropoda</taxon>
        <taxon>Hexapoda</taxon>
        <taxon>Insecta</taxon>
        <taxon>Pterygota</taxon>
        <taxon>Neoptera</taxon>
        <taxon>Endopterygota</taxon>
        <taxon>Lepidoptera</taxon>
        <taxon>Glossata</taxon>
        <taxon>Ditrysia</taxon>
        <taxon>Tineoidea</taxon>
        <taxon>Psychidae</taxon>
        <taxon>Oiketicinae</taxon>
        <taxon>Eumeta</taxon>
    </lineage>
</organism>
<feature type="region of interest" description="Disordered" evidence="1">
    <location>
        <begin position="1293"/>
        <end position="1315"/>
    </location>
</feature>
<comment type="caution">
    <text evidence="2">The sequence shown here is derived from an EMBL/GenBank/DDBJ whole genome shotgun (WGS) entry which is preliminary data.</text>
</comment>
<dbReference type="EMBL" id="BGZK01000393">
    <property type="protein sequence ID" value="GBP41092.1"/>
    <property type="molecule type" value="Genomic_DNA"/>
</dbReference>
<evidence type="ECO:0000313" key="3">
    <source>
        <dbReference type="Proteomes" id="UP000299102"/>
    </source>
</evidence>
<dbReference type="Proteomes" id="UP000299102">
    <property type="component" value="Unassembled WGS sequence"/>
</dbReference>
<keyword evidence="3" id="KW-1185">Reference proteome</keyword>
<feature type="region of interest" description="Disordered" evidence="1">
    <location>
        <begin position="412"/>
        <end position="434"/>
    </location>
</feature>
<dbReference type="OrthoDB" id="4703at2759"/>
<reference evidence="2 3" key="1">
    <citation type="journal article" date="2019" name="Commun. Biol.">
        <title>The bagworm genome reveals a unique fibroin gene that provides high tensile strength.</title>
        <authorList>
            <person name="Kono N."/>
            <person name="Nakamura H."/>
            <person name="Ohtoshi R."/>
            <person name="Tomita M."/>
            <person name="Numata K."/>
            <person name="Arakawa K."/>
        </authorList>
    </citation>
    <scope>NUCLEOTIDE SEQUENCE [LARGE SCALE GENOMIC DNA]</scope>
</reference>
<feature type="compositionally biased region" description="Basic and acidic residues" evidence="1">
    <location>
        <begin position="1301"/>
        <end position="1315"/>
    </location>
</feature>
<proteinExistence type="predicted"/>